<feature type="region of interest" description="Disordered" evidence="2">
    <location>
        <begin position="300"/>
        <end position="320"/>
    </location>
</feature>
<dbReference type="RefSeq" id="WP_212519280.1">
    <property type="nucleotide sequence ID" value="NZ_JAGSOH010000049.1"/>
</dbReference>
<feature type="compositionally biased region" description="Basic and acidic residues" evidence="2">
    <location>
        <begin position="300"/>
        <end position="309"/>
    </location>
</feature>
<evidence type="ECO:0000256" key="1">
    <source>
        <dbReference type="ARBA" id="ARBA00023172"/>
    </source>
</evidence>
<organism evidence="3 4">
    <name type="scientific">Actinospica acidithermotolerans</name>
    <dbReference type="NCBI Taxonomy" id="2828514"/>
    <lineage>
        <taxon>Bacteria</taxon>
        <taxon>Bacillati</taxon>
        <taxon>Actinomycetota</taxon>
        <taxon>Actinomycetes</taxon>
        <taxon>Catenulisporales</taxon>
        <taxon>Actinospicaceae</taxon>
        <taxon>Actinospica</taxon>
    </lineage>
</organism>
<dbReference type="GO" id="GO:0003677">
    <property type="term" value="F:DNA binding"/>
    <property type="evidence" value="ECO:0007669"/>
    <property type="project" value="InterPro"/>
</dbReference>
<dbReference type="SUPFAM" id="SSF56349">
    <property type="entry name" value="DNA breaking-rejoining enzymes"/>
    <property type="match status" value="1"/>
</dbReference>
<gene>
    <name evidence="3" type="ORF">KDK95_17625</name>
</gene>
<dbReference type="EMBL" id="JAGSOH010000049">
    <property type="protein sequence ID" value="MBR7828141.1"/>
    <property type="molecule type" value="Genomic_DNA"/>
</dbReference>
<reference evidence="3" key="1">
    <citation type="submission" date="2021-04" db="EMBL/GenBank/DDBJ databases">
        <title>Genome based classification of Actinospica acidithermotolerans sp. nov., an actinobacterium isolated from an Indonesian hot spring.</title>
        <authorList>
            <person name="Kusuma A.B."/>
            <person name="Putra K.E."/>
            <person name="Nafisah S."/>
            <person name="Loh J."/>
            <person name="Nouioui I."/>
            <person name="Goodfellow M."/>
        </authorList>
    </citation>
    <scope>NUCLEOTIDE SEQUENCE</scope>
    <source>
        <strain evidence="3">MGRD01-02</strain>
    </source>
</reference>
<keyword evidence="4" id="KW-1185">Reference proteome</keyword>
<evidence type="ECO:0000313" key="3">
    <source>
        <dbReference type="EMBL" id="MBR7828141.1"/>
    </source>
</evidence>
<dbReference type="InterPro" id="IPR011010">
    <property type="entry name" value="DNA_brk_join_enz"/>
</dbReference>
<dbReference type="GO" id="GO:0006310">
    <property type="term" value="P:DNA recombination"/>
    <property type="evidence" value="ECO:0007669"/>
    <property type="project" value="UniProtKB-KW"/>
</dbReference>
<evidence type="ECO:0008006" key="5">
    <source>
        <dbReference type="Google" id="ProtNLM"/>
    </source>
</evidence>
<accession>A0A941EAW0</accession>
<dbReference type="InterPro" id="IPR013762">
    <property type="entry name" value="Integrase-like_cat_sf"/>
</dbReference>
<evidence type="ECO:0000313" key="4">
    <source>
        <dbReference type="Proteomes" id="UP000676325"/>
    </source>
</evidence>
<dbReference type="GO" id="GO:0015074">
    <property type="term" value="P:DNA integration"/>
    <property type="evidence" value="ECO:0007669"/>
    <property type="project" value="InterPro"/>
</dbReference>
<dbReference type="Gene3D" id="1.10.443.10">
    <property type="entry name" value="Intergrase catalytic core"/>
    <property type="match status" value="1"/>
</dbReference>
<evidence type="ECO:0000256" key="2">
    <source>
        <dbReference type="SAM" id="MobiDB-lite"/>
    </source>
</evidence>
<protein>
    <recommendedName>
        <fullName evidence="5">Integrase</fullName>
    </recommendedName>
</protein>
<comment type="caution">
    <text evidence="3">The sequence shown here is derived from an EMBL/GenBank/DDBJ whole genome shotgun (WGS) entry which is preliminary data.</text>
</comment>
<dbReference type="AlphaFoldDB" id="A0A941EAW0"/>
<name>A0A941EAW0_9ACTN</name>
<dbReference type="Proteomes" id="UP000676325">
    <property type="component" value="Unassembled WGS sequence"/>
</dbReference>
<sequence>MDDRRLHAEVQAVCRSWVREAADGLMSLQSADKFALLARRFTRYAAASGAAGLDDVDRRIAEGFITARGRSRHGHVSDSALATQHLRRTVLRTLFRTARGLGLVTSDPTMDIHLPPKTGQAARPLTDDEIQLVRRYAESRIHHTRHAAVVALADAGAHTGEIGHISLADLDFERARVRVHGSSKTAARWCPLDTWQLHVLSDRAETLRSRHTQLPDREIPVATSGRGTDAQLQARVCVALNDVMTWAGLAGEADLRPASITAHRAAVVFARTGRIEDAAVRLGLASLDRAAAAIGYEWRPRPAEPDAPRAAKNVRGAGAR</sequence>
<keyword evidence="1" id="KW-0233">DNA recombination</keyword>
<proteinExistence type="predicted"/>